<feature type="compositionally biased region" description="Basic and acidic residues" evidence="1">
    <location>
        <begin position="92"/>
        <end position="109"/>
    </location>
</feature>
<proteinExistence type="predicted"/>
<dbReference type="InterPro" id="IPR032820">
    <property type="entry name" value="ATPase_put"/>
</dbReference>
<name>A0A0P6X406_9CHLR</name>
<feature type="transmembrane region" description="Helical" evidence="2">
    <location>
        <begin position="56"/>
        <end position="74"/>
    </location>
</feature>
<keyword evidence="2" id="KW-1133">Transmembrane helix</keyword>
<feature type="region of interest" description="Disordered" evidence="1">
    <location>
        <begin position="86"/>
        <end position="109"/>
    </location>
</feature>
<dbReference type="AlphaFoldDB" id="A0A0P6X406"/>
<keyword evidence="2" id="KW-0472">Membrane</keyword>
<evidence type="ECO:0000256" key="2">
    <source>
        <dbReference type="SAM" id="Phobius"/>
    </source>
</evidence>
<dbReference type="Pfam" id="PF09527">
    <property type="entry name" value="ATPase_gene1"/>
    <property type="match status" value="1"/>
</dbReference>
<organism evidence="3 4">
    <name type="scientific">Ornatilinea apprima</name>
    <dbReference type="NCBI Taxonomy" id="1134406"/>
    <lineage>
        <taxon>Bacteria</taxon>
        <taxon>Bacillati</taxon>
        <taxon>Chloroflexota</taxon>
        <taxon>Anaerolineae</taxon>
        <taxon>Anaerolineales</taxon>
        <taxon>Anaerolineaceae</taxon>
        <taxon>Ornatilinea</taxon>
    </lineage>
</organism>
<keyword evidence="4" id="KW-1185">Reference proteome</keyword>
<evidence type="ECO:0000313" key="3">
    <source>
        <dbReference type="EMBL" id="KPL76137.1"/>
    </source>
</evidence>
<protein>
    <recommendedName>
        <fullName evidence="5">AtpZ/AtpI family protein</fullName>
    </recommendedName>
</protein>
<sequence length="109" mass="12123">MMEKEPVQQIDSKAYRKVVLLVTGQVGCATVLIIVLALVLGLFLDRTLNTKPLLTLVTMLVSIPVSIGSTLWILRSVLSRYQVRKSQGETGEETKFEKEEVGIGRDYEA</sequence>
<gene>
    <name evidence="3" type="ORF">ADN00_12435</name>
</gene>
<comment type="caution">
    <text evidence="3">The sequence shown here is derived from an EMBL/GenBank/DDBJ whole genome shotgun (WGS) entry which is preliminary data.</text>
</comment>
<evidence type="ECO:0008006" key="5">
    <source>
        <dbReference type="Google" id="ProtNLM"/>
    </source>
</evidence>
<keyword evidence="2" id="KW-0812">Transmembrane</keyword>
<evidence type="ECO:0000256" key="1">
    <source>
        <dbReference type="SAM" id="MobiDB-lite"/>
    </source>
</evidence>
<accession>A0A0P6X406</accession>
<reference evidence="3 4" key="1">
    <citation type="submission" date="2015-07" db="EMBL/GenBank/DDBJ databases">
        <title>Genome sequence of Ornatilinea apprima DSM 23815.</title>
        <authorList>
            <person name="Hemp J."/>
            <person name="Ward L.M."/>
            <person name="Pace L.A."/>
            <person name="Fischer W.W."/>
        </authorList>
    </citation>
    <scope>NUCLEOTIDE SEQUENCE [LARGE SCALE GENOMIC DNA]</scope>
    <source>
        <strain evidence="3 4">P3M-1</strain>
    </source>
</reference>
<dbReference type="Proteomes" id="UP000050417">
    <property type="component" value="Unassembled WGS sequence"/>
</dbReference>
<dbReference type="EMBL" id="LGCL01000026">
    <property type="protein sequence ID" value="KPL76137.1"/>
    <property type="molecule type" value="Genomic_DNA"/>
</dbReference>
<feature type="transmembrane region" description="Helical" evidence="2">
    <location>
        <begin position="20"/>
        <end position="44"/>
    </location>
</feature>
<evidence type="ECO:0000313" key="4">
    <source>
        <dbReference type="Proteomes" id="UP000050417"/>
    </source>
</evidence>